<name>A0A3G1A5Z2_9CREN</name>
<dbReference type="Pfam" id="PF13462">
    <property type="entry name" value="Thioredoxin_4"/>
    <property type="match status" value="1"/>
</dbReference>
<comment type="similarity">
    <text evidence="1">Belongs to the glutaredoxin family.</text>
</comment>
<evidence type="ECO:0000259" key="3">
    <source>
        <dbReference type="Pfam" id="PF13462"/>
    </source>
</evidence>
<keyword evidence="2" id="KW-0472">Membrane</keyword>
<organism evidence="4 5">
    <name type="scientific">Thermofilum adornatum 1505</name>
    <dbReference type="NCBI Taxonomy" id="697581"/>
    <lineage>
        <taxon>Archaea</taxon>
        <taxon>Thermoproteota</taxon>
        <taxon>Thermoprotei</taxon>
        <taxon>Thermofilales</taxon>
        <taxon>Thermofilaceae</taxon>
        <taxon>Thermofilum</taxon>
    </lineage>
</organism>
<keyword evidence="2" id="KW-0812">Transmembrane</keyword>
<evidence type="ECO:0000256" key="1">
    <source>
        <dbReference type="ARBA" id="ARBA00007787"/>
    </source>
</evidence>
<dbReference type="Gene3D" id="3.40.30.10">
    <property type="entry name" value="Glutaredoxin"/>
    <property type="match status" value="1"/>
</dbReference>
<protein>
    <submittedName>
        <fullName evidence="4">Periplasmic thiol:disulfide interchange protein DsbA</fullName>
    </submittedName>
</protein>
<dbReference type="AlphaFoldDB" id="A0A3G1A5Z2"/>
<accession>A0A3G1A5Z2</accession>
<dbReference type="GeneID" id="16572845"/>
<feature type="transmembrane region" description="Helical" evidence="2">
    <location>
        <begin position="6"/>
        <end position="26"/>
    </location>
</feature>
<feature type="domain" description="Thioredoxin-like fold" evidence="3">
    <location>
        <begin position="268"/>
        <end position="400"/>
    </location>
</feature>
<dbReference type="InterPro" id="IPR012336">
    <property type="entry name" value="Thioredoxin-like_fold"/>
</dbReference>
<dbReference type="InterPro" id="IPR036249">
    <property type="entry name" value="Thioredoxin-like_sf"/>
</dbReference>
<reference evidence="5" key="1">
    <citation type="book" date="2010" name="EXTREMOPHILES" publisher="0:0-0">
        <title>Complete genome sequences of ten hyperthermophilic archaea reveal their metabolic capabilities and possible ecological roles.</title>
        <editorList>
            <person name="?"/>
        </editorList>
        <authorList>
            <person name="Ravin N.V."/>
            <person name="Mardanov A.V."/>
            <person name="Bonch-Osmolovskaya E.A."/>
            <person name="Skryabin K.G."/>
        </authorList>
    </citation>
    <scope>NUCLEOTIDE SEQUENCE [LARGE SCALE GENOMIC DNA]</scope>
    <source>
        <strain evidence="5">1505</strain>
    </source>
</reference>
<dbReference type="EMBL" id="CP007493">
    <property type="protein sequence ID" value="AJB42329.1"/>
    <property type="molecule type" value="Genomic_DNA"/>
</dbReference>
<evidence type="ECO:0000313" key="5">
    <source>
        <dbReference type="Proteomes" id="UP000266720"/>
    </source>
</evidence>
<dbReference type="RefSeq" id="WP_020961893.1">
    <property type="nucleotide sequence ID" value="NZ_CP007493.1"/>
</dbReference>
<dbReference type="KEGG" id="tcb:TCARB_1283"/>
<keyword evidence="2" id="KW-1133">Transmembrane helix</keyword>
<dbReference type="STRING" id="697581.TCARB_1283"/>
<dbReference type="Proteomes" id="UP000266720">
    <property type="component" value="Chromosome"/>
</dbReference>
<dbReference type="GeneID" id="25406695"/>
<evidence type="ECO:0000256" key="2">
    <source>
        <dbReference type="SAM" id="Phobius"/>
    </source>
</evidence>
<evidence type="ECO:0000313" key="4">
    <source>
        <dbReference type="EMBL" id="AJB42329.1"/>
    </source>
</evidence>
<proteinExistence type="inferred from homology"/>
<dbReference type="SUPFAM" id="SSF52833">
    <property type="entry name" value="Thioredoxin-like"/>
    <property type="match status" value="1"/>
</dbReference>
<gene>
    <name evidence="4" type="ORF">TCARB_1283</name>
</gene>
<sequence length="435" mass="47995">MNRKLVYGLTFAVLIFGIILGVLLVYKKPPALPGTPGTPPENCPATALVYVYLNDQQKSAADTVTSNLKLALQQYGLNILNVPVCSIPATSLSQKLRVYPALLFKGNISALSLFVVGEIDGYKVLNPGVSAYMASQAGLEPVLTYTAELYIVKGTAPFSDIRENESNIKYIVGQLSLSNITSIQQVSVNSLGINLTRLPAIVLKSNYNLSSGYQYVVSLGKNYYTFREDVVGQVLQYLGVQTYEILAPPNPDLLRKGVKMGDSDNLLFILEDYHCPYCAMLINSTGNMLYNYAKTGKLQVVFVDLIIHSEVVPMHAIAKCAYNQSKDGYAYFNVSQELYHLYISGTTTTMADANKTVAKYFGKNILDKCAPLLNSYQSDIQAFSRNLMQQGFTGTPTLIFWSNKTHKGLIVEGCLDIKLCITEQQFSQIFSWLQG</sequence>